<sequence>MKYNRIRSASIAVSLFCASFYLAPIDTLHASPAPTKGRTYYEERGDIVWEVPTERKVIALTFDDGPDEIKTPAILDLLKQYDAKATFFVVGSRVEKLPDIVKRERKEGHDVGNHTFHHPSFHRISRNKAQSEVDLGQASIVKATGSETYLFRPPGGTYTDSLVKLSKEKGLKIILWSWHQDTRDWRRPGVNRIANKVIRNARNGDIVLMHDYVYKSTQTVEALKIILPELKKRGFTFVTVSELLAKRKTPEGLIEVNK</sequence>
<keyword evidence="1" id="KW-0479">Metal-binding</keyword>
<dbReference type="Pfam" id="PF01522">
    <property type="entry name" value="Polysacc_deac_1"/>
    <property type="match status" value="1"/>
</dbReference>
<dbReference type="InterPro" id="IPR002509">
    <property type="entry name" value="NODB_dom"/>
</dbReference>
<keyword evidence="3" id="KW-0732">Signal</keyword>
<dbReference type="CDD" id="cd10917">
    <property type="entry name" value="CE4_NodB_like_6s_7s"/>
    <property type="match status" value="1"/>
</dbReference>
<dbReference type="PANTHER" id="PTHR10587:SF133">
    <property type="entry name" value="CHITIN DEACETYLASE 1-RELATED"/>
    <property type="match status" value="1"/>
</dbReference>
<dbReference type="SUPFAM" id="SSF88713">
    <property type="entry name" value="Glycoside hydrolase/deacetylase"/>
    <property type="match status" value="1"/>
</dbReference>
<dbReference type="InterPro" id="IPR050248">
    <property type="entry name" value="Polysacc_deacetylase_ArnD"/>
</dbReference>
<evidence type="ECO:0000259" key="4">
    <source>
        <dbReference type="PROSITE" id="PS51677"/>
    </source>
</evidence>
<protein>
    <submittedName>
        <fullName evidence="5">Polysaccharide deacetylase family protein</fullName>
    </submittedName>
</protein>
<feature type="signal peptide" evidence="3">
    <location>
        <begin position="1"/>
        <end position="23"/>
    </location>
</feature>
<name>A0ABW4DI64_9BACL</name>
<comment type="caution">
    <text evidence="5">The sequence shown here is derived from an EMBL/GenBank/DDBJ whole genome shotgun (WGS) entry which is preliminary data.</text>
</comment>
<dbReference type="PANTHER" id="PTHR10587">
    <property type="entry name" value="GLYCOSYL TRANSFERASE-RELATED"/>
    <property type="match status" value="1"/>
</dbReference>
<organism evidence="5 6">
    <name type="scientific">Paenibacillus farraposensis</name>
    <dbReference type="NCBI Taxonomy" id="2807095"/>
    <lineage>
        <taxon>Bacteria</taxon>
        <taxon>Bacillati</taxon>
        <taxon>Bacillota</taxon>
        <taxon>Bacilli</taxon>
        <taxon>Bacillales</taxon>
        <taxon>Paenibacillaceae</taxon>
        <taxon>Paenibacillus</taxon>
    </lineage>
</organism>
<feature type="domain" description="NodB homology" evidence="4">
    <location>
        <begin position="56"/>
        <end position="238"/>
    </location>
</feature>
<gene>
    <name evidence="5" type="ORF">ACFQ5D_14545</name>
</gene>
<proteinExistence type="predicted"/>
<dbReference type="PROSITE" id="PS51677">
    <property type="entry name" value="NODB"/>
    <property type="match status" value="1"/>
</dbReference>
<reference evidence="6" key="1">
    <citation type="journal article" date="2019" name="Int. J. Syst. Evol. Microbiol.">
        <title>The Global Catalogue of Microorganisms (GCM) 10K type strain sequencing project: providing services to taxonomists for standard genome sequencing and annotation.</title>
        <authorList>
            <consortium name="The Broad Institute Genomics Platform"/>
            <consortium name="The Broad Institute Genome Sequencing Center for Infectious Disease"/>
            <person name="Wu L."/>
            <person name="Ma J."/>
        </authorList>
    </citation>
    <scope>NUCLEOTIDE SEQUENCE [LARGE SCALE GENOMIC DNA]</scope>
    <source>
        <strain evidence="6">CCM 9147</strain>
    </source>
</reference>
<keyword evidence="2" id="KW-0378">Hydrolase</keyword>
<keyword evidence="6" id="KW-1185">Reference proteome</keyword>
<feature type="chain" id="PRO_5046873027" evidence="3">
    <location>
        <begin position="24"/>
        <end position="258"/>
    </location>
</feature>
<evidence type="ECO:0000256" key="1">
    <source>
        <dbReference type="ARBA" id="ARBA00022723"/>
    </source>
</evidence>
<evidence type="ECO:0000313" key="5">
    <source>
        <dbReference type="EMBL" id="MFD1462595.1"/>
    </source>
</evidence>
<dbReference type="Gene3D" id="3.20.20.370">
    <property type="entry name" value="Glycoside hydrolase/deacetylase"/>
    <property type="match status" value="1"/>
</dbReference>
<evidence type="ECO:0000313" key="6">
    <source>
        <dbReference type="Proteomes" id="UP001597340"/>
    </source>
</evidence>
<dbReference type="Proteomes" id="UP001597340">
    <property type="component" value="Unassembled WGS sequence"/>
</dbReference>
<evidence type="ECO:0000256" key="2">
    <source>
        <dbReference type="ARBA" id="ARBA00022801"/>
    </source>
</evidence>
<evidence type="ECO:0000256" key="3">
    <source>
        <dbReference type="SAM" id="SignalP"/>
    </source>
</evidence>
<dbReference type="EMBL" id="JBHTNZ010000019">
    <property type="protein sequence ID" value="MFD1462595.1"/>
    <property type="molecule type" value="Genomic_DNA"/>
</dbReference>
<dbReference type="InterPro" id="IPR011330">
    <property type="entry name" value="Glyco_hydro/deAcase_b/a-brl"/>
</dbReference>
<accession>A0ABW4DI64</accession>
<dbReference type="RefSeq" id="WP_229526535.1">
    <property type="nucleotide sequence ID" value="NZ_JAFFQR010000112.1"/>
</dbReference>